<evidence type="ECO:0000256" key="3">
    <source>
        <dbReference type="ARBA" id="ARBA00022723"/>
    </source>
</evidence>
<dbReference type="SUPFAM" id="SSF53213">
    <property type="entry name" value="LigB-like"/>
    <property type="match status" value="1"/>
</dbReference>
<dbReference type="Pfam" id="PF02900">
    <property type="entry name" value="LigB"/>
    <property type="match status" value="1"/>
</dbReference>
<evidence type="ECO:0000256" key="1">
    <source>
        <dbReference type="ARBA" id="ARBA00001947"/>
    </source>
</evidence>
<dbReference type="OrthoDB" id="9790889at2"/>
<dbReference type="InterPro" id="IPR014436">
    <property type="entry name" value="Extradiol_dOase_DODA"/>
</dbReference>
<dbReference type="PANTHER" id="PTHR30096">
    <property type="entry name" value="4,5-DOPA DIOXYGENASE EXTRADIOL-LIKE PROTEIN"/>
    <property type="match status" value="1"/>
</dbReference>
<evidence type="ECO:0000256" key="5">
    <source>
        <dbReference type="ARBA" id="ARBA00023002"/>
    </source>
</evidence>
<dbReference type="GO" id="GO:0008270">
    <property type="term" value="F:zinc ion binding"/>
    <property type="evidence" value="ECO:0007669"/>
    <property type="project" value="InterPro"/>
</dbReference>
<comment type="similarity">
    <text evidence="2">Belongs to the DODA-type extradiol aromatic ring-opening dioxygenase family.</text>
</comment>
<evidence type="ECO:0000256" key="2">
    <source>
        <dbReference type="ARBA" id="ARBA00007581"/>
    </source>
</evidence>
<accession>A0A1I2G1D2</accession>
<feature type="domain" description="Extradiol ring-cleavage dioxygenase class III enzyme subunit B" evidence="6">
    <location>
        <begin position="31"/>
        <end position="238"/>
    </location>
</feature>
<keyword evidence="7" id="KW-0223">Dioxygenase</keyword>
<dbReference type="STRING" id="380248.SAMN05216251_108183"/>
<evidence type="ECO:0000313" key="7">
    <source>
        <dbReference type="EMBL" id="SFF10827.1"/>
    </source>
</evidence>
<proteinExistence type="inferred from homology"/>
<dbReference type="EMBL" id="FONG01000008">
    <property type="protein sequence ID" value="SFF10827.1"/>
    <property type="molecule type" value="Genomic_DNA"/>
</dbReference>
<gene>
    <name evidence="7" type="ORF">SAMN05216251_108183</name>
</gene>
<sequence>MTTATPERMPALYLSHGAPPLADDPLWPGELAAWSAALPRPTAILIVSAHWEEAPLAIGATTTVPLVYDFWGFPEHYYQVRYAAPGAPALADSVRKLLRGAGTPVQDVPDRGLDHGAYVPLVEMFPGADIPVLQVSMPTLDPQKLMDIGRKLAPLRDEGVLIVGSGFFTHNLAALRGAGPQPPSWSAEFDDWGHRALDAQDVDALLDFEHTSPAGRLAHPRTEHFAPLFVTLGAAESELGSQRSIIDGFWMGLAKRSVQFG</sequence>
<dbReference type="GO" id="GO:0008198">
    <property type="term" value="F:ferrous iron binding"/>
    <property type="evidence" value="ECO:0007669"/>
    <property type="project" value="InterPro"/>
</dbReference>
<dbReference type="PIRSF" id="PIRSF006157">
    <property type="entry name" value="Doxgns_DODA"/>
    <property type="match status" value="1"/>
</dbReference>
<protein>
    <submittedName>
        <fullName evidence="7">4,5-DOPA dioxygenase extradiol</fullName>
    </submittedName>
</protein>
<dbReference type="GO" id="GO:0016702">
    <property type="term" value="F:oxidoreductase activity, acting on single donors with incorporation of molecular oxygen, incorporation of two atoms of oxygen"/>
    <property type="evidence" value="ECO:0007669"/>
    <property type="project" value="UniProtKB-ARBA"/>
</dbReference>
<name>A0A1I2G1D2_9ACTN</name>
<dbReference type="CDD" id="cd07363">
    <property type="entry name" value="45_DOPA_Dioxygenase"/>
    <property type="match status" value="1"/>
</dbReference>
<dbReference type="Gene3D" id="3.40.830.10">
    <property type="entry name" value="LigB-like"/>
    <property type="match status" value="1"/>
</dbReference>
<reference evidence="7 8" key="1">
    <citation type="submission" date="2016-10" db="EMBL/GenBank/DDBJ databases">
        <authorList>
            <person name="de Groot N.N."/>
        </authorList>
    </citation>
    <scope>NUCLEOTIDE SEQUENCE [LARGE SCALE GENOMIC DNA]</scope>
    <source>
        <strain evidence="7 8">CGMCC 4.3510</strain>
    </source>
</reference>
<evidence type="ECO:0000313" key="8">
    <source>
        <dbReference type="Proteomes" id="UP000199323"/>
    </source>
</evidence>
<dbReference type="Proteomes" id="UP000199323">
    <property type="component" value="Unassembled WGS sequence"/>
</dbReference>
<dbReference type="PANTHER" id="PTHR30096:SF0">
    <property type="entry name" value="4,5-DOPA DIOXYGENASE EXTRADIOL-LIKE PROTEIN"/>
    <property type="match status" value="1"/>
</dbReference>
<keyword evidence="3" id="KW-0479">Metal-binding</keyword>
<keyword evidence="4" id="KW-0862">Zinc</keyword>
<dbReference type="RefSeq" id="WP_093714162.1">
    <property type="nucleotide sequence ID" value="NZ_FONG01000008.1"/>
</dbReference>
<evidence type="ECO:0000259" key="6">
    <source>
        <dbReference type="Pfam" id="PF02900"/>
    </source>
</evidence>
<keyword evidence="5" id="KW-0560">Oxidoreductase</keyword>
<evidence type="ECO:0000256" key="4">
    <source>
        <dbReference type="ARBA" id="ARBA00022833"/>
    </source>
</evidence>
<comment type="cofactor">
    <cofactor evidence="1">
        <name>Zn(2+)</name>
        <dbReference type="ChEBI" id="CHEBI:29105"/>
    </cofactor>
</comment>
<dbReference type="AlphaFoldDB" id="A0A1I2G1D2"/>
<organism evidence="7 8">
    <name type="scientific">Actinacidiphila alni</name>
    <dbReference type="NCBI Taxonomy" id="380248"/>
    <lineage>
        <taxon>Bacteria</taxon>
        <taxon>Bacillati</taxon>
        <taxon>Actinomycetota</taxon>
        <taxon>Actinomycetes</taxon>
        <taxon>Kitasatosporales</taxon>
        <taxon>Streptomycetaceae</taxon>
        <taxon>Actinacidiphila</taxon>
    </lineage>
</organism>
<keyword evidence="8" id="KW-1185">Reference proteome</keyword>
<dbReference type="InterPro" id="IPR004183">
    <property type="entry name" value="Xdiol_dOase_suB"/>
</dbReference>